<dbReference type="RefSeq" id="WP_156215538.1">
    <property type="nucleotide sequence ID" value="NZ_WOFH01000002.1"/>
</dbReference>
<dbReference type="GO" id="GO:0020037">
    <property type="term" value="F:heme binding"/>
    <property type="evidence" value="ECO:0007669"/>
    <property type="project" value="InterPro"/>
</dbReference>
<evidence type="ECO:0000256" key="1">
    <source>
        <dbReference type="ARBA" id="ARBA00010617"/>
    </source>
</evidence>
<dbReference type="InterPro" id="IPR036396">
    <property type="entry name" value="Cyt_P450_sf"/>
</dbReference>
<feature type="compositionally biased region" description="Gly residues" evidence="9">
    <location>
        <begin position="8"/>
        <end position="18"/>
    </location>
</feature>
<evidence type="ECO:0000256" key="6">
    <source>
        <dbReference type="ARBA" id="ARBA00023033"/>
    </source>
</evidence>
<gene>
    <name evidence="10" type="ORF">GNZ18_08105</name>
</gene>
<evidence type="ECO:0000256" key="8">
    <source>
        <dbReference type="RuleBase" id="RU000461"/>
    </source>
</evidence>
<dbReference type="InterPro" id="IPR017972">
    <property type="entry name" value="Cyt_P450_CS"/>
</dbReference>
<comment type="similarity">
    <text evidence="1 8">Belongs to the cytochrome P450 family.</text>
</comment>
<dbReference type="InterPro" id="IPR050196">
    <property type="entry name" value="Cytochrome_P450_Monoox"/>
</dbReference>
<proteinExistence type="inferred from homology"/>
<reference evidence="10 11" key="1">
    <citation type="submission" date="2019-11" db="EMBL/GenBank/DDBJ databases">
        <authorList>
            <person name="Cao P."/>
        </authorList>
    </citation>
    <scope>NUCLEOTIDE SEQUENCE [LARGE SCALE GENOMIC DNA]</scope>
    <source>
        <strain evidence="10 11">NEAU-AAG5</strain>
    </source>
</reference>
<evidence type="ECO:0000313" key="11">
    <source>
        <dbReference type="Proteomes" id="UP000432015"/>
    </source>
</evidence>
<evidence type="ECO:0000313" key="10">
    <source>
        <dbReference type="EMBL" id="MUN36560.1"/>
    </source>
</evidence>
<comment type="cofactor">
    <cofactor evidence="7">
        <name>heme</name>
        <dbReference type="ChEBI" id="CHEBI:30413"/>
    </cofactor>
</comment>
<dbReference type="SUPFAM" id="SSF48264">
    <property type="entry name" value="Cytochrome P450"/>
    <property type="match status" value="1"/>
</dbReference>
<feature type="region of interest" description="Disordered" evidence="9">
    <location>
        <begin position="1"/>
        <end position="20"/>
    </location>
</feature>
<protein>
    <submittedName>
        <fullName evidence="10">Cytochrome P450</fullName>
    </submittedName>
</protein>
<dbReference type="PROSITE" id="PS00086">
    <property type="entry name" value="CYTOCHROME_P450"/>
    <property type="match status" value="1"/>
</dbReference>
<dbReference type="PANTHER" id="PTHR24291">
    <property type="entry name" value="CYTOCHROME P450 FAMILY 4"/>
    <property type="match status" value="1"/>
</dbReference>
<dbReference type="Proteomes" id="UP000432015">
    <property type="component" value="Unassembled WGS sequence"/>
</dbReference>
<keyword evidence="5 7" id="KW-0408">Iron</keyword>
<accession>A0A7K1KWI9</accession>
<evidence type="ECO:0000256" key="9">
    <source>
        <dbReference type="SAM" id="MobiDB-lite"/>
    </source>
</evidence>
<dbReference type="Pfam" id="PF00067">
    <property type="entry name" value="p450"/>
    <property type="match status" value="1"/>
</dbReference>
<dbReference type="GO" id="GO:0005506">
    <property type="term" value="F:iron ion binding"/>
    <property type="evidence" value="ECO:0007669"/>
    <property type="project" value="InterPro"/>
</dbReference>
<dbReference type="CDD" id="cd11049">
    <property type="entry name" value="CYP170A1-like"/>
    <property type="match status" value="1"/>
</dbReference>
<keyword evidence="6 8" id="KW-0503">Monooxygenase</keyword>
<name>A0A7K1KWI9_9ACTN</name>
<keyword evidence="2 7" id="KW-0349">Heme</keyword>
<keyword evidence="4 8" id="KW-0560">Oxidoreductase</keyword>
<evidence type="ECO:0000256" key="4">
    <source>
        <dbReference type="ARBA" id="ARBA00023002"/>
    </source>
</evidence>
<comment type="caution">
    <text evidence="10">The sequence shown here is derived from an EMBL/GenBank/DDBJ whole genome shotgun (WGS) entry which is preliminary data.</text>
</comment>
<feature type="binding site" description="axial binding residue" evidence="7">
    <location>
        <position position="391"/>
    </location>
    <ligand>
        <name>heme</name>
        <dbReference type="ChEBI" id="CHEBI:30413"/>
    </ligand>
    <ligandPart>
        <name>Fe</name>
        <dbReference type="ChEBI" id="CHEBI:18248"/>
    </ligandPart>
</feature>
<dbReference type="PRINTS" id="PR00463">
    <property type="entry name" value="EP450I"/>
</dbReference>
<dbReference type="Gene3D" id="1.10.630.10">
    <property type="entry name" value="Cytochrome P450"/>
    <property type="match status" value="1"/>
</dbReference>
<dbReference type="InterPro" id="IPR001128">
    <property type="entry name" value="Cyt_P450"/>
</dbReference>
<dbReference type="AlphaFoldDB" id="A0A7K1KWI9"/>
<dbReference type="EMBL" id="WOFH01000002">
    <property type="protein sequence ID" value="MUN36560.1"/>
    <property type="molecule type" value="Genomic_DNA"/>
</dbReference>
<dbReference type="PANTHER" id="PTHR24291:SF50">
    <property type="entry name" value="BIFUNCTIONAL ALBAFLAVENONE MONOOXYGENASE_TERPENE SYNTHASE"/>
    <property type="match status" value="1"/>
</dbReference>
<evidence type="ECO:0000256" key="3">
    <source>
        <dbReference type="ARBA" id="ARBA00022723"/>
    </source>
</evidence>
<keyword evidence="11" id="KW-1185">Reference proteome</keyword>
<evidence type="ECO:0000256" key="5">
    <source>
        <dbReference type="ARBA" id="ARBA00023004"/>
    </source>
</evidence>
<sequence length="447" mass="49693">MPLLIGRHGPGVPRGPGGSAVARRLVRDPVGLLQDLREVGPVVVVRLGTVPVYLVNAPDPLRRMLVTDAGSFVRGRAYDRARPVLGGGLATADGDAHLRRRRLMMPSFHRARLLGYTGVLREQAEVLAGSWRDGQRVELDVALHRASAAGALRALLRADLDEATVAEIDHCVTVFLREIPLRAVLPRFATRLPLPGNRRFARVAARLREIVDGMVEERRRDPGERDDLLSLLMDARDEDTGAAMSAAQLRDELVTILAGGSETVPTTLSWLYHELGRNPEMQARLQEELDAVLGGRPVEFDDLPHLRYTRRLIDETLRLHSVAWMMSRRARVDVDLGGYRIPAGAELLYSPTTFHRDPVLYPEPLRFDPDRWLSPPPREHFVPFGAGPRKCIGDHFSYIQLSVIVASVSARWSVAPAPGAEVRERVAGALRPDRLPMLVSRRTATRR</sequence>
<evidence type="ECO:0000256" key="2">
    <source>
        <dbReference type="ARBA" id="ARBA00022617"/>
    </source>
</evidence>
<evidence type="ECO:0000256" key="7">
    <source>
        <dbReference type="PIRSR" id="PIRSR602401-1"/>
    </source>
</evidence>
<keyword evidence="3 7" id="KW-0479">Metal-binding</keyword>
<organism evidence="10 11">
    <name type="scientific">Actinomadura litoris</name>
    <dbReference type="NCBI Taxonomy" id="2678616"/>
    <lineage>
        <taxon>Bacteria</taxon>
        <taxon>Bacillati</taxon>
        <taxon>Actinomycetota</taxon>
        <taxon>Actinomycetes</taxon>
        <taxon>Streptosporangiales</taxon>
        <taxon>Thermomonosporaceae</taxon>
        <taxon>Actinomadura</taxon>
    </lineage>
</organism>
<dbReference type="GO" id="GO:0016705">
    <property type="term" value="F:oxidoreductase activity, acting on paired donors, with incorporation or reduction of molecular oxygen"/>
    <property type="evidence" value="ECO:0007669"/>
    <property type="project" value="InterPro"/>
</dbReference>
<dbReference type="GO" id="GO:0004497">
    <property type="term" value="F:monooxygenase activity"/>
    <property type="evidence" value="ECO:0007669"/>
    <property type="project" value="UniProtKB-KW"/>
</dbReference>
<dbReference type="InterPro" id="IPR002401">
    <property type="entry name" value="Cyt_P450_E_grp-I"/>
</dbReference>
<dbReference type="PRINTS" id="PR00385">
    <property type="entry name" value="P450"/>
</dbReference>